<evidence type="ECO:0000259" key="2">
    <source>
        <dbReference type="Pfam" id="PF18818"/>
    </source>
</evidence>
<dbReference type="PIRSF" id="PIRSF037112">
    <property type="entry name" value="Antirestriction_ArdC"/>
    <property type="match status" value="1"/>
</dbReference>
<evidence type="ECO:0000313" key="3">
    <source>
        <dbReference type="EMBL" id="MFC4726451.1"/>
    </source>
</evidence>
<reference evidence="4" key="1">
    <citation type="journal article" date="2019" name="Int. J. Syst. Evol. Microbiol.">
        <title>The Global Catalogue of Microorganisms (GCM) 10K type strain sequencing project: providing services to taxonomists for standard genome sequencing and annotation.</title>
        <authorList>
            <consortium name="The Broad Institute Genomics Platform"/>
            <consortium name="The Broad Institute Genome Sequencing Center for Infectious Disease"/>
            <person name="Wu L."/>
            <person name="Ma J."/>
        </authorList>
    </citation>
    <scope>NUCLEOTIDE SEQUENCE [LARGE SCALE GENOMIC DNA]</scope>
    <source>
        <strain evidence="4">CCUG 62981</strain>
    </source>
</reference>
<protein>
    <submittedName>
        <fullName evidence="3">ArdC family protein</fullName>
    </submittedName>
</protein>
<dbReference type="InterPro" id="IPR017113">
    <property type="entry name" value="Antirestriction_ArdC"/>
</dbReference>
<accession>A0ABV9NDP0</accession>
<proteinExistence type="predicted"/>
<evidence type="ECO:0000313" key="4">
    <source>
        <dbReference type="Proteomes" id="UP001596024"/>
    </source>
</evidence>
<dbReference type="RefSeq" id="WP_371392227.1">
    <property type="nucleotide sequence ID" value="NZ_CP163421.1"/>
</dbReference>
<gene>
    <name evidence="3" type="ORF">ACFPB0_14250</name>
</gene>
<dbReference type="InterPro" id="IPR013610">
    <property type="entry name" value="ArdC_N"/>
</dbReference>
<evidence type="ECO:0000259" key="1">
    <source>
        <dbReference type="Pfam" id="PF08401"/>
    </source>
</evidence>
<dbReference type="Pfam" id="PF08401">
    <property type="entry name" value="ArdcN"/>
    <property type="match status" value="1"/>
</dbReference>
<name>A0ABV9NDP0_9PROT</name>
<feature type="domain" description="Polyvalent protein metallopeptidase" evidence="2">
    <location>
        <begin position="158"/>
        <end position="289"/>
    </location>
</feature>
<dbReference type="Proteomes" id="UP001596024">
    <property type="component" value="Unassembled WGS sequence"/>
</dbReference>
<feature type="domain" description="N-terminal" evidence="1">
    <location>
        <begin position="14"/>
        <end position="133"/>
    </location>
</feature>
<keyword evidence="4" id="KW-1185">Reference proteome</keyword>
<sequence length="307" mass="33992">MARPSRKSASTRPDIHTQITNQIIEAIEQGAGDWQMPWHRTGEGLNRPLNADTGNAYRGINVLSLWVAAEVRGFSTGLWGTYRQWQAKGAQVRKGEKASLVIFYKEYDAEDVDTETGETTDGKRRFARASYVFNADQVDGYERPEPPVAINPVEAIDQADAFIRSTGAKISHGGDRAYYRPSSDSIQMPEPSRFLGTPTSSATECYYSTLLHELTHWTGHAKRCDRQFGERFGDEAYAMEELVAELGAAFLCADLGIALTPRPDHAAYIDHWLKVLKADNRAIFTAAAQAAKAGEFLEKLQSVTKAA</sequence>
<dbReference type="Pfam" id="PF18818">
    <property type="entry name" value="MPTase-PolyVal"/>
    <property type="match status" value="1"/>
</dbReference>
<comment type="caution">
    <text evidence="3">The sequence shown here is derived from an EMBL/GenBank/DDBJ whole genome shotgun (WGS) entry which is preliminary data.</text>
</comment>
<dbReference type="EMBL" id="JBHSGQ010000013">
    <property type="protein sequence ID" value="MFC4726451.1"/>
    <property type="molecule type" value="Genomic_DNA"/>
</dbReference>
<organism evidence="3 4">
    <name type="scientific">Glycocaulis abyssi</name>
    <dbReference type="NCBI Taxonomy" id="1433403"/>
    <lineage>
        <taxon>Bacteria</taxon>
        <taxon>Pseudomonadati</taxon>
        <taxon>Pseudomonadota</taxon>
        <taxon>Alphaproteobacteria</taxon>
        <taxon>Maricaulales</taxon>
        <taxon>Maricaulaceae</taxon>
        <taxon>Glycocaulis</taxon>
    </lineage>
</organism>
<dbReference type="InterPro" id="IPR041459">
    <property type="entry name" value="MPTase-PolyVal"/>
</dbReference>